<protein>
    <submittedName>
        <fullName evidence="2">Uncharacterized protein</fullName>
    </submittedName>
</protein>
<dbReference type="EMBL" id="DPPF01000190">
    <property type="protein sequence ID" value="HCW93832.1"/>
    <property type="molecule type" value="Genomic_DNA"/>
</dbReference>
<dbReference type="RefSeq" id="WP_013886546.1">
    <property type="nucleotide sequence ID" value="NZ_JAAZVV010000057.1"/>
</dbReference>
<gene>
    <name evidence="2" type="ORF">DHM44_09140</name>
</gene>
<reference evidence="2 3" key="1">
    <citation type="journal article" date="2018" name="Nat. Biotechnol.">
        <title>A standardized bacterial taxonomy based on genome phylogeny substantially revises the tree of life.</title>
        <authorList>
            <person name="Parks D.H."/>
            <person name="Chuvochina M."/>
            <person name="Waite D.W."/>
            <person name="Rinke C."/>
            <person name="Skarshewski A."/>
            <person name="Chaumeil P.A."/>
            <person name="Hugenholtz P."/>
        </authorList>
    </citation>
    <scope>NUCLEOTIDE SEQUENCE [LARGE SCALE GENOMIC DNA]</scope>
    <source>
        <strain evidence="2">UBA8672</strain>
    </source>
</reference>
<accession>A0A3D5QF94</accession>
<dbReference type="AlphaFoldDB" id="A0A3D5QF94"/>
<evidence type="ECO:0000256" key="1">
    <source>
        <dbReference type="SAM" id="Coils"/>
    </source>
</evidence>
<name>A0A3D5QF94_FLESI</name>
<proteinExistence type="predicted"/>
<keyword evidence="1" id="KW-0175">Coiled coil</keyword>
<feature type="coiled-coil region" evidence="1">
    <location>
        <begin position="14"/>
        <end position="48"/>
    </location>
</feature>
<evidence type="ECO:0000313" key="2">
    <source>
        <dbReference type="EMBL" id="HCW93832.1"/>
    </source>
</evidence>
<sequence>MRREAFELKKEITIMEDFAEAEEIKGEIEELEKARNDFDAIYNKLSDEDKAWLNEQFFKWIELYSGNCGSGCGTCGASCG</sequence>
<comment type="caution">
    <text evidence="2">The sequence shown here is derived from an EMBL/GenBank/DDBJ whole genome shotgun (WGS) entry which is preliminary data.</text>
</comment>
<organism evidence="2 3">
    <name type="scientific">Flexistipes sinusarabici</name>
    <dbReference type="NCBI Taxonomy" id="2352"/>
    <lineage>
        <taxon>Bacteria</taxon>
        <taxon>Pseudomonadati</taxon>
        <taxon>Deferribacterota</taxon>
        <taxon>Deferribacteres</taxon>
        <taxon>Deferribacterales</taxon>
        <taxon>Flexistipitaceae</taxon>
        <taxon>Flexistipes</taxon>
    </lineage>
</organism>
<evidence type="ECO:0000313" key="3">
    <source>
        <dbReference type="Proteomes" id="UP000262325"/>
    </source>
</evidence>
<dbReference type="OMA" id="TIMEDFA"/>
<dbReference type="Proteomes" id="UP000262325">
    <property type="component" value="Unassembled WGS sequence"/>
</dbReference>